<reference evidence="1" key="1">
    <citation type="submission" date="2023-02" db="EMBL/GenBank/DDBJ databases">
        <authorList>
            <person name="Rihtman B."/>
        </authorList>
    </citation>
    <scope>NUCLEOTIDE SEQUENCE</scope>
</reference>
<dbReference type="EMBL" id="OQ376857">
    <property type="protein sequence ID" value="WFG40863.1"/>
    <property type="molecule type" value="Genomic_DNA"/>
</dbReference>
<dbReference type="Proteomes" id="UP001218881">
    <property type="component" value="Segment"/>
</dbReference>
<protein>
    <submittedName>
        <fullName evidence="1">Uncharacterized protein</fullName>
    </submittedName>
</protein>
<organism evidence="1 2">
    <name type="scientific">Paracoccus phage ParKuw1</name>
    <dbReference type="NCBI Taxonomy" id="3032415"/>
    <lineage>
        <taxon>Viruses</taxon>
        <taxon>Duplodnaviria</taxon>
        <taxon>Heunggongvirae</taxon>
        <taxon>Uroviricota</taxon>
        <taxon>Caudoviricetes</taxon>
        <taxon>Autographivirales</taxon>
        <taxon>Autographivirales incertae sedis</taxon>
        <taxon>Kuwvirus</taxon>
        <taxon>Kuwvirus ParKuw1</taxon>
    </lineage>
</organism>
<evidence type="ECO:0000313" key="1">
    <source>
        <dbReference type="EMBL" id="WFG40863.1"/>
    </source>
</evidence>
<keyword evidence="2" id="KW-1185">Reference proteome</keyword>
<evidence type="ECO:0000313" key="2">
    <source>
        <dbReference type="Proteomes" id="UP001218881"/>
    </source>
</evidence>
<gene>
    <name evidence="1" type="ORF">ParaKuw1_00030</name>
</gene>
<accession>A0AAF0FD58</accession>
<sequence length="104" mass="10899">MAFNFDNIPAQPVSAAGEPELVSTIVELLSAAPRALTLREVITVLNDSGIETPADTTVRSYLNRAAADGRISKPSRQSYAGAVVEGEAVEAADETEEADPLADL</sequence>
<name>A0AAF0FD58_9CAUD</name>
<proteinExistence type="predicted"/>